<protein>
    <submittedName>
        <fullName evidence="1">Uncharacterized protein</fullName>
    </submittedName>
</protein>
<sequence length="265" mass="30465">MTMFENNGQEESIDEASQFLEIYKQSLPVEFDLGVKRILDSSKSRWSDVMKNLGLRREFVINATQGNLSRILIEADIFSLAQNLGLKTGIFKTKGGSHHMKISTDNLILTVHTFGDRDGEMSRFTQYKQFYSKSNPMYKYKSSKNITELICQGSLFRDIDIGLPSLFPDSTFVDKRLYATLCIPRFLNLRNQTKLILPDLMYSGFIFECEFLDIRVSESKDISINLYSENTIDPTQIILKKDNTNEIIKAEIQEKKEDDNISESS</sequence>
<name>A0AAE4JYT6_9CYAN</name>
<evidence type="ECO:0000313" key="1">
    <source>
        <dbReference type="EMBL" id="MDS3860097.1"/>
    </source>
</evidence>
<evidence type="ECO:0000313" key="2">
    <source>
        <dbReference type="Proteomes" id="UP001268256"/>
    </source>
</evidence>
<keyword evidence="2" id="KW-1185">Reference proteome</keyword>
<comment type="caution">
    <text evidence="1">The sequence shown here is derived from an EMBL/GenBank/DDBJ whole genome shotgun (WGS) entry which is preliminary data.</text>
</comment>
<proteinExistence type="predicted"/>
<dbReference type="EMBL" id="JAVMIP010000003">
    <property type="protein sequence ID" value="MDS3860097.1"/>
    <property type="molecule type" value="Genomic_DNA"/>
</dbReference>
<reference evidence="2" key="1">
    <citation type="submission" date="2023-07" db="EMBL/GenBank/DDBJ databases">
        <authorList>
            <person name="Luz R."/>
            <person name="Cordeiro R."/>
            <person name="Fonseca A."/>
            <person name="Goncalves V."/>
        </authorList>
    </citation>
    <scope>NUCLEOTIDE SEQUENCE [LARGE SCALE GENOMIC DNA]</scope>
    <source>
        <strain evidence="2">BACA0444</strain>
    </source>
</reference>
<gene>
    <name evidence="1" type="ORF">RIF25_04670</name>
</gene>
<organism evidence="1 2">
    <name type="scientific">Pseudocalidococcus azoricus BACA0444</name>
    <dbReference type="NCBI Taxonomy" id="2918990"/>
    <lineage>
        <taxon>Bacteria</taxon>
        <taxon>Bacillati</taxon>
        <taxon>Cyanobacteriota</taxon>
        <taxon>Cyanophyceae</taxon>
        <taxon>Acaryochloridales</taxon>
        <taxon>Thermosynechococcaceae</taxon>
        <taxon>Pseudocalidococcus</taxon>
        <taxon>Pseudocalidococcus azoricus</taxon>
    </lineage>
</organism>
<dbReference type="RefSeq" id="WP_322877385.1">
    <property type="nucleotide sequence ID" value="NZ_JAVMIP010000003.1"/>
</dbReference>
<accession>A0AAE4JYT6</accession>
<dbReference type="Proteomes" id="UP001268256">
    <property type="component" value="Unassembled WGS sequence"/>
</dbReference>
<dbReference type="AlphaFoldDB" id="A0AAE4JYT6"/>